<dbReference type="InterPro" id="IPR016032">
    <property type="entry name" value="Sig_transdc_resp-reg_C-effctor"/>
</dbReference>
<dbReference type="PANTHER" id="PTHR48111">
    <property type="entry name" value="REGULATOR OF RPOS"/>
    <property type="match status" value="1"/>
</dbReference>
<dbReference type="SMART" id="SM00448">
    <property type="entry name" value="REC"/>
    <property type="match status" value="1"/>
</dbReference>
<dbReference type="InterPro" id="IPR036388">
    <property type="entry name" value="WH-like_DNA-bd_sf"/>
</dbReference>
<dbReference type="GO" id="GO:0005829">
    <property type="term" value="C:cytosol"/>
    <property type="evidence" value="ECO:0007669"/>
    <property type="project" value="TreeGrafter"/>
</dbReference>
<protein>
    <submittedName>
        <fullName evidence="10">DNA-binding response regulator, OmpR family, contains REC and winged-helix (WHTH) domain</fullName>
    </submittedName>
</protein>
<dbReference type="SMART" id="SM00862">
    <property type="entry name" value="Trans_reg_C"/>
    <property type="match status" value="1"/>
</dbReference>
<dbReference type="Gene3D" id="3.40.50.2300">
    <property type="match status" value="1"/>
</dbReference>
<dbReference type="CDD" id="cd17624">
    <property type="entry name" value="REC_OmpR_PmrA-like"/>
    <property type="match status" value="1"/>
</dbReference>
<gene>
    <name evidence="10" type="ORF">SAMN05444407_101611</name>
</gene>
<proteinExistence type="predicted"/>
<dbReference type="AlphaFoldDB" id="A0A1M6WEW6"/>
<name>A0A1M6WEW6_9FLAO</name>
<reference evidence="10 11" key="1">
    <citation type="submission" date="2016-11" db="EMBL/GenBank/DDBJ databases">
        <authorList>
            <person name="Jaros S."/>
            <person name="Januszkiewicz K."/>
            <person name="Wedrychowicz H."/>
        </authorList>
    </citation>
    <scope>NUCLEOTIDE SEQUENCE [LARGE SCALE GENOMIC DNA]</scope>
    <source>
        <strain evidence="10 11">DSM 27621</strain>
    </source>
</reference>
<dbReference type="GO" id="GO:0032993">
    <property type="term" value="C:protein-DNA complex"/>
    <property type="evidence" value="ECO:0007669"/>
    <property type="project" value="TreeGrafter"/>
</dbReference>
<dbReference type="GO" id="GO:0006355">
    <property type="term" value="P:regulation of DNA-templated transcription"/>
    <property type="evidence" value="ECO:0007669"/>
    <property type="project" value="InterPro"/>
</dbReference>
<feature type="domain" description="Response regulatory" evidence="8">
    <location>
        <begin position="41"/>
        <end position="155"/>
    </location>
</feature>
<dbReference type="InterPro" id="IPR011006">
    <property type="entry name" value="CheY-like_superfamily"/>
</dbReference>
<dbReference type="Gene3D" id="6.10.250.690">
    <property type="match status" value="1"/>
</dbReference>
<dbReference type="PANTHER" id="PTHR48111:SF22">
    <property type="entry name" value="REGULATOR OF RPOS"/>
    <property type="match status" value="1"/>
</dbReference>
<evidence type="ECO:0000259" key="9">
    <source>
        <dbReference type="PROSITE" id="PS51755"/>
    </source>
</evidence>
<dbReference type="Pfam" id="PF00486">
    <property type="entry name" value="Trans_reg_C"/>
    <property type="match status" value="1"/>
</dbReference>
<feature type="DNA-binding region" description="OmpR/PhoB-type" evidence="7">
    <location>
        <begin position="166"/>
        <end position="263"/>
    </location>
</feature>
<dbReference type="InterPro" id="IPR001867">
    <property type="entry name" value="OmpR/PhoB-type_DNA-bd"/>
</dbReference>
<dbReference type="GO" id="GO:0000156">
    <property type="term" value="F:phosphorelay response regulator activity"/>
    <property type="evidence" value="ECO:0007669"/>
    <property type="project" value="TreeGrafter"/>
</dbReference>
<sequence>MNFKRAFQIIIGYSYIMLKNLDFLSSTRIPIFMGNFRNSMNILLVEDDQRISSFLLKGLSEAGYTMTLADSGEKAREILHTYDFDIILMDIMLPGLDGMQLTQIIRFKGNYTPILVLSALNSPDDKIKMLDLGADDYLSKPFHFEELISRIKALTRRNKLSYQKEDNQLSCGNITVDTDLHKVTQNDKEIEFSPTEYKLFTFLMENKNKVLSRTQILHNVWGIDFDSSTNVVDVYISYVRNKIDESEQKIIHTVKGTGYLIKD</sequence>
<evidence type="ECO:0000259" key="8">
    <source>
        <dbReference type="PROSITE" id="PS50110"/>
    </source>
</evidence>
<feature type="domain" description="OmpR/PhoB-type" evidence="9">
    <location>
        <begin position="166"/>
        <end position="263"/>
    </location>
</feature>
<evidence type="ECO:0000313" key="11">
    <source>
        <dbReference type="Proteomes" id="UP000184069"/>
    </source>
</evidence>
<evidence type="ECO:0000256" key="3">
    <source>
        <dbReference type="ARBA" id="ARBA00023015"/>
    </source>
</evidence>
<dbReference type="PROSITE" id="PS51755">
    <property type="entry name" value="OMPR_PHOB"/>
    <property type="match status" value="1"/>
</dbReference>
<evidence type="ECO:0000313" key="10">
    <source>
        <dbReference type="EMBL" id="SHK92310.1"/>
    </source>
</evidence>
<dbReference type="GO" id="GO:0000976">
    <property type="term" value="F:transcription cis-regulatory region binding"/>
    <property type="evidence" value="ECO:0007669"/>
    <property type="project" value="TreeGrafter"/>
</dbReference>
<dbReference type="Pfam" id="PF00072">
    <property type="entry name" value="Response_reg"/>
    <property type="match status" value="1"/>
</dbReference>
<evidence type="ECO:0000256" key="5">
    <source>
        <dbReference type="ARBA" id="ARBA00023163"/>
    </source>
</evidence>
<feature type="modified residue" description="4-aspartylphosphate" evidence="6">
    <location>
        <position position="90"/>
    </location>
</feature>
<dbReference type="InterPro" id="IPR039420">
    <property type="entry name" value="WalR-like"/>
</dbReference>
<dbReference type="InterPro" id="IPR001789">
    <property type="entry name" value="Sig_transdc_resp-reg_receiver"/>
</dbReference>
<keyword evidence="5" id="KW-0804">Transcription</keyword>
<evidence type="ECO:0000256" key="6">
    <source>
        <dbReference type="PROSITE-ProRule" id="PRU00169"/>
    </source>
</evidence>
<keyword evidence="2" id="KW-0902">Two-component regulatory system</keyword>
<organism evidence="10 11">
    <name type="scientific">Chryseobacterium contaminans</name>
    <dbReference type="NCBI Taxonomy" id="1423959"/>
    <lineage>
        <taxon>Bacteria</taxon>
        <taxon>Pseudomonadati</taxon>
        <taxon>Bacteroidota</taxon>
        <taxon>Flavobacteriia</taxon>
        <taxon>Flavobacteriales</taxon>
        <taxon>Weeksellaceae</taxon>
        <taxon>Chryseobacterium group</taxon>
        <taxon>Chryseobacterium</taxon>
    </lineage>
</organism>
<dbReference type="FunFam" id="1.10.10.10:FF:000005">
    <property type="entry name" value="Two-component system response regulator"/>
    <property type="match status" value="1"/>
</dbReference>
<dbReference type="SUPFAM" id="SSF46894">
    <property type="entry name" value="C-terminal effector domain of the bipartite response regulators"/>
    <property type="match status" value="1"/>
</dbReference>
<dbReference type="CDD" id="cd00383">
    <property type="entry name" value="trans_reg_C"/>
    <property type="match status" value="1"/>
</dbReference>
<dbReference type="EMBL" id="FRBM01000001">
    <property type="protein sequence ID" value="SHK92310.1"/>
    <property type="molecule type" value="Genomic_DNA"/>
</dbReference>
<keyword evidence="3" id="KW-0805">Transcription regulation</keyword>
<dbReference type="Gene3D" id="1.10.10.10">
    <property type="entry name" value="Winged helix-like DNA-binding domain superfamily/Winged helix DNA-binding domain"/>
    <property type="match status" value="1"/>
</dbReference>
<evidence type="ECO:0000256" key="7">
    <source>
        <dbReference type="PROSITE-ProRule" id="PRU01091"/>
    </source>
</evidence>
<dbReference type="Proteomes" id="UP000184069">
    <property type="component" value="Unassembled WGS sequence"/>
</dbReference>
<accession>A0A1M6WEW6</accession>
<evidence type="ECO:0000256" key="1">
    <source>
        <dbReference type="ARBA" id="ARBA00022553"/>
    </source>
</evidence>
<evidence type="ECO:0000256" key="4">
    <source>
        <dbReference type="ARBA" id="ARBA00023125"/>
    </source>
</evidence>
<evidence type="ECO:0000256" key="2">
    <source>
        <dbReference type="ARBA" id="ARBA00023012"/>
    </source>
</evidence>
<dbReference type="SUPFAM" id="SSF52172">
    <property type="entry name" value="CheY-like"/>
    <property type="match status" value="1"/>
</dbReference>
<keyword evidence="4 7" id="KW-0238">DNA-binding</keyword>
<dbReference type="STRING" id="1423959.SAMN05444407_101611"/>
<keyword evidence="1 6" id="KW-0597">Phosphoprotein</keyword>
<dbReference type="PROSITE" id="PS50110">
    <property type="entry name" value="RESPONSE_REGULATORY"/>
    <property type="match status" value="1"/>
</dbReference>